<proteinExistence type="predicted"/>
<dbReference type="Gene3D" id="2.40.30.10">
    <property type="entry name" value="Translation factors"/>
    <property type="match status" value="1"/>
</dbReference>
<dbReference type="Proteomes" id="UP000034852">
    <property type="component" value="Unassembled WGS sequence"/>
</dbReference>
<protein>
    <recommendedName>
        <fullName evidence="3">Translation initiation factor IF-2</fullName>
    </recommendedName>
</protein>
<dbReference type="EMBL" id="LBTH01000045">
    <property type="protein sequence ID" value="KKQ34826.1"/>
    <property type="molecule type" value="Genomic_DNA"/>
</dbReference>
<dbReference type="InterPro" id="IPR009000">
    <property type="entry name" value="Transl_B-barrel_sf"/>
</dbReference>
<dbReference type="SUPFAM" id="SSF50447">
    <property type="entry name" value="Translation proteins"/>
    <property type="match status" value="1"/>
</dbReference>
<gene>
    <name evidence="1" type="ORF">US52_C0045G0001</name>
</gene>
<name>A0A0G0K2F9_9BACT</name>
<evidence type="ECO:0000313" key="2">
    <source>
        <dbReference type="Proteomes" id="UP000034852"/>
    </source>
</evidence>
<comment type="caution">
    <text evidence="1">The sequence shown here is derived from an EMBL/GenBank/DDBJ whole genome shotgun (WGS) entry which is preliminary data.</text>
</comment>
<organism evidence="1 2">
    <name type="scientific">candidate division WS6 bacterium GW2011_GWA2_37_6</name>
    <dbReference type="NCBI Taxonomy" id="1619087"/>
    <lineage>
        <taxon>Bacteria</taxon>
        <taxon>Candidatus Dojkabacteria</taxon>
    </lineage>
</organism>
<feature type="non-terminal residue" evidence="1">
    <location>
        <position position="1"/>
    </location>
</feature>
<evidence type="ECO:0000313" key="1">
    <source>
        <dbReference type="EMBL" id="KKQ34826.1"/>
    </source>
</evidence>
<sequence length="36" mass="3907">DGTGEAGKGQECGILIEPQIDLEEGDEVVCYKIERL</sequence>
<evidence type="ECO:0008006" key="3">
    <source>
        <dbReference type="Google" id="ProtNLM"/>
    </source>
</evidence>
<dbReference type="AlphaFoldDB" id="A0A0G0K2F9"/>
<reference evidence="1 2" key="1">
    <citation type="journal article" date="2015" name="Nature">
        <title>rRNA introns, odd ribosomes, and small enigmatic genomes across a large radiation of phyla.</title>
        <authorList>
            <person name="Brown C.T."/>
            <person name="Hug L.A."/>
            <person name="Thomas B.C."/>
            <person name="Sharon I."/>
            <person name="Castelle C.J."/>
            <person name="Singh A."/>
            <person name="Wilkins M.J."/>
            <person name="Williams K.H."/>
            <person name="Banfield J.F."/>
        </authorList>
    </citation>
    <scope>NUCLEOTIDE SEQUENCE [LARGE SCALE GENOMIC DNA]</scope>
</reference>
<accession>A0A0G0K2F9</accession>